<evidence type="ECO:0000256" key="2">
    <source>
        <dbReference type="ARBA" id="ARBA00009070"/>
    </source>
</evidence>
<name>A0AAD7E135_MYCRO</name>
<evidence type="ECO:0000256" key="4">
    <source>
        <dbReference type="ARBA" id="ARBA00022980"/>
    </source>
</evidence>
<keyword evidence="4" id="KW-0689">Ribosomal protein</keyword>
<dbReference type="Gene3D" id="3.90.79.10">
    <property type="entry name" value="Nucleoside Triphosphate Pyrophosphohydrolase"/>
    <property type="match status" value="1"/>
</dbReference>
<dbReference type="Pfam" id="PF11788">
    <property type="entry name" value="MRP-L46"/>
    <property type="match status" value="1"/>
</dbReference>
<feature type="domain" description="Large ribosomal subunit protein mL46 N-terminal" evidence="9">
    <location>
        <begin position="46"/>
        <end position="152"/>
    </location>
</feature>
<dbReference type="PANTHER" id="PTHR13124">
    <property type="entry name" value="39S RIBOSOMAL PROTEIN L46, MITOCHONDRIAL PRECURSOR-RELATED"/>
    <property type="match status" value="1"/>
</dbReference>
<dbReference type="GO" id="GO:0003735">
    <property type="term" value="F:structural constituent of ribosome"/>
    <property type="evidence" value="ECO:0007669"/>
    <property type="project" value="InterPro"/>
</dbReference>
<evidence type="ECO:0000259" key="9">
    <source>
        <dbReference type="Pfam" id="PF11788"/>
    </source>
</evidence>
<dbReference type="PANTHER" id="PTHR13124:SF12">
    <property type="entry name" value="LARGE RIBOSOMAL SUBUNIT PROTEIN ML46"/>
    <property type="match status" value="1"/>
</dbReference>
<evidence type="ECO:0000259" key="8">
    <source>
        <dbReference type="Pfam" id="PF00293"/>
    </source>
</evidence>
<dbReference type="InterPro" id="IPR040008">
    <property type="entry name" value="Ribosomal_mL46"/>
</dbReference>
<keyword evidence="6" id="KW-0687">Ribonucleoprotein</keyword>
<dbReference type="Proteomes" id="UP001221757">
    <property type="component" value="Unassembled WGS sequence"/>
</dbReference>
<evidence type="ECO:0000313" key="10">
    <source>
        <dbReference type="EMBL" id="KAJ7702404.1"/>
    </source>
</evidence>
<comment type="similarity">
    <text evidence="2">Belongs to the mitochondrion-specific ribosomal protein mL46 family.</text>
</comment>
<dbReference type="InterPro" id="IPR033650">
    <property type="entry name" value="Ribosomal_mL46_NUDIX"/>
</dbReference>
<dbReference type="AlphaFoldDB" id="A0AAD7E135"/>
<keyword evidence="3" id="KW-0809">Transit peptide</keyword>
<evidence type="ECO:0000256" key="1">
    <source>
        <dbReference type="ARBA" id="ARBA00004173"/>
    </source>
</evidence>
<dbReference type="Pfam" id="PF00293">
    <property type="entry name" value="NUDIX"/>
    <property type="match status" value="1"/>
</dbReference>
<reference evidence="10" key="1">
    <citation type="submission" date="2023-03" db="EMBL/GenBank/DDBJ databases">
        <title>Massive genome expansion in bonnet fungi (Mycena s.s.) driven by repeated elements and novel gene families across ecological guilds.</title>
        <authorList>
            <consortium name="Lawrence Berkeley National Laboratory"/>
            <person name="Harder C.B."/>
            <person name="Miyauchi S."/>
            <person name="Viragh M."/>
            <person name="Kuo A."/>
            <person name="Thoen E."/>
            <person name="Andreopoulos B."/>
            <person name="Lu D."/>
            <person name="Skrede I."/>
            <person name="Drula E."/>
            <person name="Henrissat B."/>
            <person name="Morin E."/>
            <person name="Kohler A."/>
            <person name="Barry K."/>
            <person name="LaButti K."/>
            <person name="Morin E."/>
            <person name="Salamov A."/>
            <person name="Lipzen A."/>
            <person name="Mereny Z."/>
            <person name="Hegedus B."/>
            <person name="Baldrian P."/>
            <person name="Stursova M."/>
            <person name="Weitz H."/>
            <person name="Taylor A."/>
            <person name="Grigoriev I.V."/>
            <person name="Nagy L.G."/>
            <person name="Martin F."/>
            <person name="Kauserud H."/>
        </authorList>
    </citation>
    <scope>NUCLEOTIDE SEQUENCE</scope>
    <source>
        <strain evidence="10">CBHHK067</strain>
    </source>
</reference>
<sequence length="292" mass="33266">MSGLARPPCRRAVRIASRALTTAAVEPAPTPAPAPRPPRASTRPLLYTSVILNRAPILTPTSTVFERAFYAYQQRIRRALHQPFPSDFYFTQGSLLESRFNTEERHRERVAWGPNYVKAVEVSEEAKASEQAAIDQMELQERTDDRLMPRVHRSDGERDYQSLDRKGRRNLYLLVREAEDGGKPTWGFPRGLAEQGELLHQAAQRDFLAKCGNAMDTWIVARKPIGMYKRPVPPTAAPAPEKITFFFKAHIMAGQVHPAESIKDFVWVTKQEIKTRVARDYWEGVKDMLSDH</sequence>
<protein>
    <recommendedName>
        <fullName evidence="7">Large ribosomal subunit protein mL46</fullName>
    </recommendedName>
</protein>
<feature type="domain" description="Nudix hydrolase" evidence="8">
    <location>
        <begin position="164"/>
        <end position="280"/>
    </location>
</feature>
<keyword evidence="11" id="KW-1185">Reference proteome</keyword>
<comment type="subcellular location">
    <subcellularLocation>
        <location evidence="1">Mitochondrion</location>
    </subcellularLocation>
</comment>
<dbReference type="EMBL" id="JARKIE010000015">
    <property type="protein sequence ID" value="KAJ7702404.1"/>
    <property type="molecule type" value="Genomic_DNA"/>
</dbReference>
<dbReference type="InterPro" id="IPR000086">
    <property type="entry name" value="NUDIX_hydrolase_dom"/>
</dbReference>
<dbReference type="GO" id="GO:0005762">
    <property type="term" value="C:mitochondrial large ribosomal subunit"/>
    <property type="evidence" value="ECO:0007669"/>
    <property type="project" value="TreeGrafter"/>
</dbReference>
<evidence type="ECO:0000313" key="11">
    <source>
        <dbReference type="Proteomes" id="UP001221757"/>
    </source>
</evidence>
<evidence type="ECO:0000256" key="5">
    <source>
        <dbReference type="ARBA" id="ARBA00023128"/>
    </source>
</evidence>
<comment type="caution">
    <text evidence="10">The sequence shown here is derived from an EMBL/GenBank/DDBJ whole genome shotgun (WGS) entry which is preliminary data.</text>
</comment>
<dbReference type="CDD" id="cd04661">
    <property type="entry name" value="NUDIX_MRP_L46"/>
    <property type="match status" value="1"/>
</dbReference>
<dbReference type="InterPro" id="IPR015797">
    <property type="entry name" value="NUDIX_hydrolase-like_dom_sf"/>
</dbReference>
<evidence type="ECO:0000256" key="3">
    <source>
        <dbReference type="ARBA" id="ARBA00022946"/>
    </source>
</evidence>
<evidence type="ECO:0000256" key="7">
    <source>
        <dbReference type="ARBA" id="ARBA00035190"/>
    </source>
</evidence>
<accession>A0AAD7E135</accession>
<dbReference type="InterPro" id="IPR021757">
    <property type="entry name" value="Ribosomal_mL46_N"/>
</dbReference>
<evidence type="ECO:0000256" key="6">
    <source>
        <dbReference type="ARBA" id="ARBA00023274"/>
    </source>
</evidence>
<gene>
    <name evidence="10" type="ORF">B0H17DRAFT_1157550</name>
</gene>
<keyword evidence="5" id="KW-0496">Mitochondrion</keyword>
<organism evidence="10 11">
    <name type="scientific">Mycena rosella</name>
    <name type="common">Pink bonnet</name>
    <name type="synonym">Agaricus rosellus</name>
    <dbReference type="NCBI Taxonomy" id="1033263"/>
    <lineage>
        <taxon>Eukaryota</taxon>
        <taxon>Fungi</taxon>
        <taxon>Dikarya</taxon>
        <taxon>Basidiomycota</taxon>
        <taxon>Agaricomycotina</taxon>
        <taxon>Agaricomycetes</taxon>
        <taxon>Agaricomycetidae</taxon>
        <taxon>Agaricales</taxon>
        <taxon>Marasmiineae</taxon>
        <taxon>Mycenaceae</taxon>
        <taxon>Mycena</taxon>
    </lineage>
</organism>
<dbReference type="SUPFAM" id="SSF55811">
    <property type="entry name" value="Nudix"/>
    <property type="match status" value="1"/>
</dbReference>
<proteinExistence type="inferred from homology"/>